<feature type="region of interest" description="Disordered" evidence="8">
    <location>
        <begin position="663"/>
        <end position="683"/>
    </location>
</feature>
<evidence type="ECO:0000256" key="7">
    <source>
        <dbReference type="ARBA" id="ARBA00023242"/>
    </source>
</evidence>
<keyword evidence="3" id="KW-0158">Chromosome</keyword>
<feature type="region of interest" description="Disordered" evidence="8">
    <location>
        <begin position="315"/>
        <end position="335"/>
    </location>
</feature>
<feature type="domain" description="Post-SET" evidence="10">
    <location>
        <begin position="599"/>
        <end position="615"/>
    </location>
</feature>
<evidence type="ECO:0000256" key="1">
    <source>
        <dbReference type="ARBA" id="ARBA00004123"/>
    </source>
</evidence>
<dbReference type="SUPFAM" id="SSF82199">
    <property type="entry name" value="SET domain"/>
    <property type="match status" value="1"/>
</dbReference>
<dbReference type="PROSITE" id="PS51215">
    <property type="entry name" value="AWS"/>
    <property type="match status" value="1"/>
</dbReference>
<evidence type="ECO:0000256" key="4">
    <source>
        <dbReference type="ARBA" id="ARBA00022603"/>
    </source>
</evidence>
<dbReference type="AlphaFoldDB" id="A0A178DCK8"/>
<feature type="region of interest" description="Disordered" evidence="8">
    <location>
        <begin position="614"/>
        <end position="641"/>
    </location>
</feature>
<protein>
    <recommendedName>
        <fullName evidence="14">Histone-lysine N-methyltransferase</fullName>
    </recommendedName>
</protein>
<keyword evidence="5" id="KW-0808">Transferase</keyword>
<sequence length="792" mass="88325">MHFRQTFLSFYRTRAQNVNTEVVESSNTRPPLSRSTSSTPSDNDPESIVLISRPSRQQQLPTPSESSFDVSLQDAQVATMKQVPKGRVRRVSSRLAKTQSHNGLVGDTEDEDLKGRTVSGETLVNLENASQSTLVKESIAALDLPWSVNEVFTKQGKEDDLLREKDGKAYQPRESTETAAEDGEDQRLRAEKAAAKKVKMAENNKIWEERRQAARKLATRRSSRMPILDKAGEVISSIANSVLGKRKDRASDARNAARSKSLGGVEPTASEPVSKKRRISEGDIPVQELAQPRAPVRRREKKWLTSGLYAGQSRFAEMRPASSKSRRKSAAPSELVKENSVLPLPMFGGERLLNYGRDFKLPFDIFSPVPAGQPKPDEWRKVNKNVVVGDAAQTWRVSKYEEHSSCVCKPETGCDQDCINRYMYYECDPRNCNLKAEDCGNRAFESLQRRVKKGGKYNIGVEVIKTEDRGYGVRSNRTFEPHQIIVEYTGEIITQEECERRMKTMYKNNEVRRALENLAYPTNSGQCYYLMLFDQNMIIDATRGSIARFVNHSCEPNCRMEKWTVNGKPRMALFAGDRGVMTGEELTYDYNFDPYSQKNVQECRCGSQKCRGVLGPRSKEERKPKSPEKETSKGRGKLAGAKRKIAEAIEESTSRIAKKAKVAAAPARKVSGRSQSSSPVKVRKMKLIKKAVTRKTSATVVGGLSRRPSKLKTLVASAKSKSVKSRVVSTSSSTALIAKTSPKKTTSAPVSRSSSLREKASSVKSRVVRSVRGTQRVRTKTIRAIEAEEGAS</sequence>
<dbReference type="Pfam" id="PF00856">
    <property type="entry name" value="SET"/>
    <property type="match status" value="1"/>
</dbReference>
<dbReference type="GO" id="GO:0042054">
    <property type="term" value="F:histone methyltransferase activity"/>
    <property type="evidence" value="ECO:0007669"/>
    <property type="project" value="InterPro"/>
</dbReference>
<keyword evidence="6" id="KW-0949">S-adenosyl-L-methionine</keyword>
<feature type="compositionally biased region" description="Low complexity" evidence="8">
    <location>
        <begin position="25"/>
        <end position="42"/>
    </location>
</feature>
<feature type="region of interest" description="Disordered" evidence="8">
    <location>
        <begin position="244"/>
        <end position="300"/>
    </location>
</feature>
<dbReference type="InterPro" id="IPR001214">
    <property type="entry name" value="SET_dom"/>
</dbReference>
<evidence type="ECO:0000259" key="11">
    <source>
        <dbReference type="PROSITE" id="PS51215"/>
    </source>
</evidence>
<dbReference type="InterPro" id="IPR006560">
    <property type="entry name" value="AWS_dom"/>
</dbReference>
<feature type="region of interest" description="Disordered" evidence="8">
    <location>
        <begin position="81"/>
        <end position="112"/>
    </location>
</feature>
<dbReference type="PROSITE" id="PS50868">
    <property type="entry name" value="POST_SET"/>
    <property type="match status" value="1"/>
</dbReference>
<evidence type="ECO:0000313" key="12">
    <source>
        <dbReference type="EMBL" id="OAL39909.1"/>
    </source>
</evidence>
<dbReference type="PROSITE" id="PS50280">
    <property type="entry name" value="SET"/>
    <property type="match status" value="1"/>
</dbReference>
<evidence type="ECO:0000256" key="5">
    <source>
        <dbReference type="ARBA" id="ARBA00022679"/>
    </source>
</evidence>
<name>A0A178DCK8_9EURO</name>
<feature type="compositionally biased region" description="Low complexity" evidence="8">
    <location>
        <begin position="762"/>
        <end position="772"/>
    </location>
</feature>
<dbReference type="RefSeq" id="XP_022504921.1">
    <property type="nucleotide sequence ID" value="XM_022639130.1"/>
</dbReference>
<dbReference type="Gene3D" id="2.170.270.10">
    <property type="entry name" value="SET domain"/>
    <property type="match status" value="1"/>
</dbReference>
<gene>
    <name evidence="12" type="ORF">AYO20_00821</name>
</gene>
<dbReference type="GO" id="GO:0032259">
    <property type="term" value="P:methylation"/>
    <property type="evidence" value="ECO:0007669"/>
    <property type="project" value="UniProtKB-KW"/>
</dbReference>
<dbReference type="FunFam" id="2.170.270.10:FF:000037">
    <property type="entry name" value="Histone-lysine N-methyltransferase"/>
    <property type="match status" value="1"/>
</dbReference>
<dbReference type="OrthoDB" id="422362at2759"/>
<evidence type="ECO:0000313" key="13">
    <source>
        <dbReference type="Proteomes" id="UP000185904"/>
    </source>
</evidence>
<dbReference type="SMART" id="SM00317">
    <property type="entry name" value="SET"/>
    <property type="match status" value="1"/>
</dbReference>
<dbReference type="InterPro" id="IPR003616">
    <property type="entry name" value="Post-SET_dom"/>
</dbReference>
<dbReference type="GO" id="GO:0005694">
    <property type="term" value="C:chromosome"/>
    <property type="evidence" value="ECO:0007669"/>
    <property type="project" value="UniProtKB-SubCell"/>
</dbReference>
<accession>A0A178DCK8</accession>
<evidence type="ECO:0008006" key="14">
    <source>
        <dbReference type="Google" id="ProtNLM"/>
    </source>
</evidence>
<proteinExistence type="predicted"/>
<reference evidence="12 13" key="1">
    <citation type="submission" date="2016-03" db="EMBL/GenBank/DDBJ databases">
        <title>The draft genome sequence of Fonsecaea nubica causative agent of cutaneous subcutaneous infection in human host.</title>
        <authorList>
            <person name="Costa F."/>
            <person name="Sybren D.H."/>
            <person name="Raittz R.T."/>
            <person name="Weiss V.A."/>
            <person name="Leao A.C."/>
            <person name="Gomes R."/>
            <person name="De Souza E.M."/>
            <person name="Pedrosa F.O."/>
            <person name="Steffens M.B."/>
            <person name="Bombassaro A."/>
            <person name="Tadra-Sfeir M.Z."/>
            <person name="Moreno L.F."/>
            <person name="Najafzadeh M.J."/>
            <person name="Felipe M.S."/>
            <person name="Teixeira M."/>
            <person name="Sun J."/>
            <person name="Xi L."/>
            <person name="Castro M.A."/>
            <person name="Vicente V.A."/>
        </authorList>
    </citation>
    <scope>NUCLEOTIDE SEQUENCE [LARGE SCALE GENOMIC DNA]</scope>
    <source>
        <strain evidence="12 13">CBS 269.64</strain>
    </source>
</reference>
<dbReference type="Proteomes" id="UP000185904">
    <property type="component" value="Unassembled WGS sequence"/>
</dbReference>
<dbReference type="InterPro" id="IPR046341">
    <property type="entry name" value="SET_dom_sf"/>
</dbReference>
<dbReference type="EMBL" id="LVCJ01000003">
    <property type="protein sequence ID" value="OAL39909.1"/>
    <property type="molecule type" value="Genomic_DNA"/>
</dbReference>
<evidence type="ECO:0000259" key="9">
    <source>
        <dbReference type="PROSITE" id="PS50280"/>
    </source>
</evidence>
<organism evidence="12 13">
    <name type="scientific">Fonsecaea nubica</name>
    <dbReference type="NCBI Taxonomy" id="856822"/>
    <lineage>
        <taxon>Eukaryota</taxon>
        <taxon>Fungi</taxon>
        <taxon>Dikarya</taxon>
        <taxon>Ascomycota</taxon>
        <taxon>Pezizomycotina</taxon>
        <taxon>Eurotiomycetes</taxon>
        <taxon>Chaetothyriomycetidae</taxon>
        <taxon>Chaetothyriales</taxon>
        <taxon>Herpotrichiellaceae</taxon>
        <taxon>Fonsecaea</taxon>
    </lineage>
</organism>
<dbReference type="InterPro" id="IPR050777">
    <property type="entry name" value="SET2_Histone-Lys_MeTrsfase"/>
</dbReference>
<comment type="caution">
    <text evidence="12">The sequence shown here is derived from an EMBL/GenBank/DDBJ whole genome shotgun (WGS) entry which is preliminary data.</text>
</comment>
<feature type="region of interest" description="Disordered" evidence="8">
    <location>
        <begin position="733"/>
        <end position="776"/>
    </location>
</feature>
<dbReference type="SMART" id="SM00570">
    <property type="entry name" value="AWS"/>
    <property type="match status" value="1"/>
</dbReference>
<evidence type="ECO:0000259" key="10">
    <source>
        <dbReference type="PROSITE" id="PS50868"/>
    </source>
</evidence>
<evidence type="ECO:0000256" key="8">
    <source>
        <dbReference type="SAM" id="MobiDB-lite"/>
    </source>
</evidence>
<dbReference type="Pfam" id="PF17907">
    <property type="entry name" value="AWS"/>
    <property type="match status" value="1"/>
</dbReference>
<evidence type="ECO:0000256" key="3">
    <source>
        <dbReference type="ARBA" id="ARBA00022454"/>
    </source>
</evidence>
<feature type="compositionally biased region" description="Basic and acidic residues" evidence="8">
    <location>
        <begin position="617"/>
        <end position="633"/>
    </location>
</feature>
<dbReference type="GeneID" id="34584247"/>
<feature type="region of interest" description="Disordered" evidence="8">
    <location>
        <begin position="21"/>
        <end position="47"/>
    </location>
</feature>
<evidence type="ECO:0000256" key="2">
    <source>
        <dbReference type="ARBA" id="ARBA00004286"/>
    </source>
</evidence>
<dbReference type="GO" id="GO:0005634">
    <property type="term" value="C:nucleus"/>
    <property type="evidence" value="ECO:0007669"/>
    <property type="project" value="UniProtKB-SubCell"/>
</dbReference>
<evidence type="ECO:0000256" key="6">
    <source>
        <dbReference type="ARBA" id="ARBA00022691"/>
    </source>
</evidence>
<comment type="subcellular location">
    <subcellularLocation>
        <location evidence="2">Chromosome</location>
    </subcellularLocation>
    <subcellularLocation>
        <location evidence="1">Nucleus</location>
    </subcellularLocation>
</comment>
<feature type="domain" description="SET" evidence="9">
    <location>
        <begin position="459"/>
        <end position="591"/>
    </location>
</feature>
<keyword evidence="4" id="KW-0489">Methyltransferase</keyword>
<feature type="domain" description="AWS" evidence="11">
    <location>
        <begin position="401"/>
        <end position="448"/>
    </location>
</feature>
<keyword evidence="13" id="KW-1185">Reference proteome</keyword>
<feature type="region of interest" description="Disordered" evidence="8">
    <location>
        <begin position="165"/>
        <end position="186"/>
    </location>
</feature>
<dbReference type="PANTHER" id="PTHR22884">
    <property type="entry name" value="SET DOMAIN PROTEINS"/>
    <property type="match status" value="1"/>
</dbReference>
<keyword evidence="7" id="KW-0539">Nucleus</keyword>